<dbReference type="GO" id="GO:0000976">
    <property type="term" value="F:transcription cis-regulatory region binding"/>
    <property type="evidence" value="ECO:0007669"/>
    <property type="project" value="TreeGrafter"/>
</dbReference>
<evidence type="ECO:0000313" key="8">
    <source>
        <dbReference type="Proteomes" id="UP001152646"/>
    </source>
</evidence>
<dbReference type="PROSITE" id="PS50048">
    <property type="entry name" value="ZN2_CY6_FUNGAL_2"/>
    <property type="match status" value="1"/>
</dbReference>
<dbReference type="GO" id="GO:0045944">
    <property type="term" value="P:positive regulation of transcription by RNA polymerase II"/>
    <property type="evidence" value="ECO:0007669"/>
    <property type="project" value="TreeGrafter"/>
</dbReference>
<dbReference type="InterPro" id="IPR021858">
    <property type="entry name" value="Fun_TF"/>
</dbReference>
<gene>
    <name evidence="7" type="ORF">PSALAMII_LOCUS5672</name>
</gene>
<dbReference type="GO" id="GO:0000981">
    <property type="term" value="F:DNA-binding transcription factor activity, RNA polymerase II-specific"/>
    <property type="evidence" value="ECO:0007669"/>
    <property type="project" value="InterPro"/>
</dbReference>
<evidence type="ECO:0000256" key="5">
    <source>
        <dbReference type="ARBA" id="ARBA00023242"/>
    </source>
</evidence>
<dbReference type="AlphaFoldDB" id="A0A9W4J842"/>
<evidence type="ECO:0000313" key="7">
    <source>
        <dbReference type="EMBL" id="CAG8377686.1"/>
    </source>
</evidence>
<dbReference type="GO" id="GO:0005634">
    <property type="term" value="C:nucleus"/>
    <property type="evidence" value="ECO:0007669"/>
    <property type="project" value="UniProtKB-SubCell"/>
</dbReference>
<dbReference type="OrthoDB" id="5089701at2759"/>
<keyword evidence="3" id="KW-0238">DNA-binding</keyword>
<protein>
    <recommendedName>
        <fullName evidence="6">Zn(2)-C6 fungal-type domain-containing protein</fullName>
    </recommendedName>
</protein>
<dbReference type="Gene3D" id="4.10.240.10">
    <property type="entry name" value="Zn(2)-C6 fungal-type DNA-binding domain"/>
    <property type="match status" value="1"/>
</dbReference>
<organism evidence="7 8">
    <name type="scientific">Penicillium salamii</name>
    <dbReference type="NCBI Taxonomy" id="1612424"/>
    <lineage>
        <taxon>Eukaryota</taxon>
        <taxon>Fungi</taxon>
        <taxon>Dikarya</taxon>
        <taxon>Ascomycota</taxon>
        <taxon>Pezizomycotina</taxon>
        <taxon>Eurotiomycetes</taxon>
        <taxon>Eurotiomycetidae</taxon>
        <taxon>Eurotiales</taxon>
        <taxon>Aspergillaceae</taxon>
        <taxon>Penicillium</taxon>
    </lineage>
</organism>
<keyword evidence="4" id="KW-0804">Transcription</keyword>
<accession>A0A9W4J842</accession>
<dbReference type="SMART" id="SM00066">
    <property type="entry name" value="GAL4"/>
    <property type="match status" value="1"/>
</dbReference>
<evidence type="ECO:0000259" key="6">
    <source>
        <dbReference type="PROSITE" id="PS50048"/>
    </source>
</evidence>
<name>A0A9W4J842_9EURO</name>
<dbReference type="InterPro" id="IPR001138">
    <property type="entry name" value="Zn2Cys6_DnaBD"/>
</dbReference>
<dbReference type="GO" id="GO:0008270">
    <property type="term" value="F:zinc ion binding"/>
    <property type="evidence" value="ECO:0007669"/>
    <property type="project" value="InterPro"/>
</dbReference>
<keyword evidence="5" id="KW-0539">Nucleus</keyword>
<evidence type="ECO:0000256" key="2">
    <source>
        <dbReference type="ARBA" id="ARBA00023015"/>
    </source>
</evidence>
<sequence>MDPRKTKRASGSGALVPITFILAETCPISSHPIMSRQSKTRRTRSLGGCKTCKRRHVKCDQSRPSCQACVTLGLACEGFPDGVHWMSDKKPGSSQKSPSGKRGYLTSLGIRRHLYTEEYRRSMGALVSRGLVSGSIDASLEEIDLRSQDPSFGSSGETQIGPFTVLSFSDSSPSDGHPTHYLDTSNYSPCSPPAHIDDFGINHPYPVFDIPDSANELLQWSDLFVTSDDFHGILSDPTFGLGSPLDLQSSTQSEGPTLAIGPALESAPDQSHLAPTLPSINILADASFLLRTFQKEVVPQLTVVPLAKSPWNALNVPLALVTLGELTIMESREVKHAQQANLYSLLACSAIFLATSSTAYTTDPIQRNHWRQAAEQAYHEAKTHMDLSLVRELDGVDKAKLKDQLMALYGLIEFAIFSHNYLDARRYLIDAERLLRFRGLAKCRISPKLRLLFNLYAWLRLIGESTYVLHNYVPSDSFINSLSANCQTQEAHPDELAKPRIFEHRHRIDDFLYFENSQVDLNIDEQKDHRLDLSDIHLQDSRMTVESLCHQVYGIPETMLSLLSHATRLANVTETLQSAHDSHMPISNDVWTTLKRRKTRLENVIMSFRNRGLAASAGEEYPSPSKLMVQALNSALVIFFYRRVRRVHPAILSGYVDHIITTFRDWLILVKDGSPIGPGTLWPIFMAGCEATTKIQRDAILEIVGQAGAKSGFLPFKIAEDIMSEVWLVQDQQQLANISDPLPTWMDVLKKRKIWPMFC</sequence>
<comment type="caution">
    <text evidence="7">The sequence shown here is derived from an EMBL/GenBank/DDBJ whole genome shotgun (WGS) entry which is preliminary data.</text>
</comment>
<dbReference type="PROSITE" id="PS00463">
    <property type="entry name" value="ZN2_CY6_FUNGAL_1"/>
    <property type="match status" value="1"/>
</dbReference>
<reference evidence="7" key="1">
    <citation type="submission" date="2021-07" db="EMBL/GenBank/DDBJ databases">
        <authorList>
            <person name="Branca A.L. A."/>
        </authorList>
    </citation>
    <scope>NUCLEOTIDE SEQUENCE</scope>
</reference>
<feature type="domain" description="Zn(2)-C6 fungal-type" evidence="6">
    <location>
        <begin position="48"/>
        <end position="76"/>
    </location>
</feature>
<dbReference type="SUPFAM" id="SSF57701">
    <property type="entry name" value="Zn2/Cys6 DNA-binding domain"/>
    <property type="match status" value="1"/>
</dbReference>
<evidence type="ECO:0000256" key="1">
    <source>
        <dbReference type="ARBA" id="ARBA00004123"/>
    </source>
</evidence>
<proteinExistence type="predicted"/>
<dbReference type="Pfam" id="PF00172">
    <property type="entry name" value="Zn_clus"/>
    <property type="match status" value="1"/>
</dbReference>
<dbReference type="Pfam" id="PF11951">
    <property type="entry name" value="Fungal_trans_2"/>
    <property type="match status" value="1"/>
</dbReference>
<dbReference type="Proteomes" id="UP001152646">
    <property type="component" value="Unassembled WGS sequence"/>
</dbReference>
<comment type="subcellular location">
    <subcellularLocation>
        <location evidence="1">Nucleus</location>
    </subcellularLocation>
</comment>
<evidence type="ECO:0000256" key="4">
    <source>
        <dbReference type="ARBA" id="ARBA00023163"/>
    </source>
</evidence>
<dbReference type="CDD" id="cd00067">
    <property type="entry name" value="GAL4"/>
    <property type="match status" value="1"/>
</dbReference>
<evidence type="ECO:0000256" key="3">
    <source>
        <dbReference type="ARBA" id="ARBA00023125"/>
    </source>
</evidence>
<dbReference type="InterPro" id="IPR036864">
    <property type="entry name" value="Zn2-C6_fun-type_DNA-bd_sf"/>
</dbReference>
<dbReference type="PANTHER" id="PTHR37534">
    <property type="entry name" value="TRANSCRIPTIONAL ACTIVATOR PROTEIN UGA3"/>
    <property type="match status" value="1"/>
</dbReference>
<keyword evidence="2" id="KW-0805">Transcription regulation</keyword>
<dbReference type="PANTHER" id="PTHR37534:SF49">
    <property type="entry name" value="LYSINE BIOSYNTHESIS REGULATORY PROTEIN LYS14"/>
    <property type="match status" value="1"/>
</dbReference>
<dbReference type="EMBL" id="CAJVPA010000184">
    <property type="protein sequence ID" value="CAG8377686.1"/>
    <property type="molecule type" value="Genomic_DNA"/>
</dbReference>